<evidence type="ECO:0000313" key="3">
    <source>
        <dbReference type="EMBL" id="CUH72922.1"/>
    </source>
</evidence>
<gene>
    <name evidence="2" type="ORF">TL5118_03483</name>
    <name evidence="3" type="ORF">TL5120_02723</name>
</gene>
<feature type="transmembrane region" description="Helical" evidence="1">
    <location>
        <begin position="299"/>
        <end position="319"/>
    </location>
</feature>
<keyword evidence="1" id="KW-0812">Transmembrane</keyword>
<reference evidence="2 4" key="1">
    <citation type="submission" date="2015-09" db="EMBL/GenBank/DDBJ databases">
        <authorList>
            <person name="Rodrigo-Torres L."/>
            <person name="Arahal D.R."/>
        </authorList>
    </citation>
    <scope>NUCLEOTIDE SEQUENCE [LARGE SCALE GENOMIC DNA]</scope>
    <source>
        <strain evidence="2 4">CECT 5118</strain>
    </source>
</reference>
<feature type="transmembrane region" description="Helical" evidence="1">
    <location>
        <begin position="331"/>
        <end position="349"/>
    </location>
</feature>
<evidence type="ECO:0000313" key="2">
    <source>
        <dbReference type="EMBL" id="CUH69519.1"/>
    </source>
</evidence>
<accession>A0A0P1FV54</accession>
<sequence>MTPRMLAATLLLTLLSAGGGFVASLTPMPLPFMLGALLTSGAVAMFQAHRLPDGYAYPMPIRMFFMAIIGVMVGAQVTSEILQQIPALGISIIALTLFTGLAHATNYQIFRRIGGYDRSTAFFSGTPGGLMESLAMGEEAGANLQVLTMLQFMRIILVISLLPLGLSIWYGVPLGSASGISTEVAPVGLDAVPLALAVGVAGTILGRWIRLPAGQLTGPLLAAAIVSGTGLAPLPIPQWLINSAQVVIGASLGLRFAGMRGKSMLRATWLSFMSVAAMLSLGLALALLVAHVTGVKFDILLISYAPGGVTEMALVALSLNANPALVTLHHIYRIFLTVIGMGVVARWMGLRGRG</sequence>
<name>A0A0P1FV54_9RHOB</name>
<dbReference type="InterPro" id="IPR017516">
    <property type="entry name" value="AbrB_dup"/>
</dbReference>
<feature type="transmembrane region" description="Helical" evidence="1">
    <location>
        <begin position="216"/>
        <end position="233"/>
    </location>
</feature>
<dbReference type="InterPro" id="IPR007820">
    <property type="entry name" value="AbrB_fam"/>
</dbReference>
<dbReference type="PANTHER" id="PTHR38457:SF1">
    <property type="entry name" value="REGULATOR ABRB-RELATED"/>
    <property type="match status" value="1"/>
</dbReference>
<reference evidence="3 5" key="2">
    <citation type="submission" date="2015-09" db="EMBL/GenBank/DDBJ databases">
        <authorList>
            <consortium name="Swine Surveillance"/>
        </authorList>
    </citation>
    <scope>NUCLEOTIDE SEQUENCE [LARGE SCALE GENOMIC DNA]</scope>
    <source>
        <strain evidence="3 5">5120</strain>
    </source>
</reference>
<dbReference type="PIRSF" id="PIRSF038991">
    <property type="entry name" value="Protein_AbrB"/>
    <property type="match status" value="1"/>
</dbReference>
<dbReference type="Proteomes" id="UP000051887">
    <property type="component" value="Unassembled WGS sequence"/>
</dbReference>
<dbReference type="Proteomes" id="UP000051086">
    <property type="component" value="Unassembled WGS sequence"/>
</dbReference>
<evidence type="ECO:0000256" key="1">
    <source>
        <dbReference type="SAM" id="Phobius"/>
    </source>
</evidence>
<organism evidence="3 5">
    <name type="scientific">Thalassovita autumnalis</name>
    <dbReference type="NCBI Taxonomy" id="2072972"/>
    <lineage>
        <taxon>Bacteria</taxon>
        <taxon>Pseudomonadati</taxon>
        <taxon>Pseudomonadota</taxon>
        <taxon>Alphaproteobacteria</taxon>
        <taxon>Rhodobacterales</taxon>
        <taxon>Roseobacteraceae</taxon>
        <taxon>Thalassovita</taxon>
    </lineage>
</organism>
<evidence type="ECO:0000313" key="5">
    <source>
        <dbReference type="Proteomes" id="UP000051887"/>
    </source>
</evidence>
<feature type="transmembrane region" description="Helical" evidence="1">
    <location>
        <begin position="85"/>
        <end position="104"/>
    </location>
</feature>
<protein>
    <submittedName>
        <fullName evidence="3">Membrane protein AbrB duplication</fullName>
    </submittedName>
</protein>
<dbReference type="GO" id="GO:0016020">
    <property type="term" value="C:membrane"/>
    <property type="evidence" value="ECO:0007669"/>
    <property type="project" value="InterPro"/>
</dbReference>
<dbReference type="PANTHER" id="PTHR38457">
    <property type="entry name" value="REGULATOR ABRB-RELATED"/>
    <property type="match status" value="1"/>
</dbReference>
<evidence type="ECO:0000313" key="4">
    <source>
        <dbReference type="Proteomes" id="UP000051086"/>
    </source>
</evidence>
<proteinExistence type="predicted"/>
<feature type="transmembrane region" description="Helical" evidence="1">
    <location>
        <begin position="191"/>
        <end position="209"/>
    </location>
</feature>
<dbReference type="GO" id="GO:0010468">
    <property type="term" value="P:regulation of gene expression"/>
    <property type="evidence" value="ECO:0007669"/>
    <property type="project" value="InterPro"/>
</dbReference>
<dbReference type="NCBIfam" id="TIGR03082">
    <property type="entry name" value="Gneg_AbrB_dup"/>
    <property type="match status" value="1"/>
</dbReference>
<feature type="transmembrane region" description="Helical" evidence="1">
    <location>
        <begin position="152"/>
        <end position="171"/>
    </location>
</feature>
<dbReference type="RefSeq" id="WP_242601808.1">
    <property type="nucleotide sequence ID" value="NZ_CYSB01000040.1"/>
</dbReference>
<dbReference type="Pfam" id="PF05145">
    <property type="entry name" value="AbrB"/>
    <property type="match status" value="1"/>
</dbReference>
<feature type="transmembrane region" description="Helical" evidence="1">
    <location>
        <begin position="269"/>
        <end position="293"/>
    </location>
</feature>
<dbReference type="EMBL" id="CYSC01000035">
    <property type="protein sequence ID" value="CUH72922.1"/>
    <property type="molecule type" value="Genomic_DNA"/>
</dbReference>
<keyword evidence="4" id="KW-1185">Reference proteome</keyword>
<keyword evidence="1" id="KW-0472">Membrane</keyword>
<dbReference type="EMBL" id="CYSB01000040">
    <property type="protein sequence ID" value="CUH69519.1"/>
    <property type="molecule type" value="Genomic_DNA"/>
</dbReference>
<keyword evidence="1" id="KW-1133">Transmembrane helix</keyword>
<feature type="transmembrane region" description="Helical" evidence="1">
    <location>
        <begin position="61"/>
        <end position="79"/>
    </location>
</feature>
<dbReference type="AlphaFoldDB" id="A0A0P1FV54"/>